<sequence>MQGQTFIVNILILYRCMNAEASLLYRPSFVSSWYEATAQNVNLSLLVIDHYLGEYPVKVDVQVKINEGGQDYIFSGLGSSQRDDDISKDYGGVIYMYNDQHIILSFPYSQNNADTGGLAYTGSDGLYFGPTNLLGPYKNGYVRARVWLASDMPHIVLNTSVYMNEKINYKEITHGLGYYPDLVTVQTQLSNGYMSDGVGAVSMASTPSMYNSLSGVLYGYDESKIRLWVPSDYFNTTIGGGVFLAIDGYKLGHYKSGDVKILAWNVQCSQQVYYKTFEVGDTIDHDDKINFTCLYDWTNFLVSIQYRVPDESSPNGGMVFNAAGTTQANVFSNYGGVIYAYTEKEALIWRPTNGPVVYIGDRWGSGNSNQIAYTADVIIRVYHLPEAECPYPETIGNATFNVTGVMYEDRTLYTCKSGHSHVGGDLTRICGRNRQWSGIVPTCLEMIYLKEVSKCPYPETVGNSTFNVTGLRYGDSTVYTCKSGYSHGGGDLTRICGRNSLWSGIVPACIDVSECPYPETVGNSTYKVTGLRYGDSTVYTCKSGYSHVGGDLTRICSQNSQWSGTVPACIDDSECPYPETVGNATFNVTGLRYGDSTVYTCKSGYSHGGGVLTRICCRNGQWSGIVPACIDLKQQVKGSYEDIEEVLNNIRVHKKDTSAYRRSLISVKDKRLSSKVIGSTGVIIFWYS</sequence>
<keyword evidence="4" id="KW-1015">Disulfide bond</keyword>
<dbReference type="Pfam" id="PF00084">
    <property type="entry name" value="Sushi"/>
    <property type="match status" value="4"/>
</dbReference>
<name>A0A6J8CFV9_MYTCO</name>
<evidence type="ECO:0000313" key="9">
    <source>
        <dbReference type="EMBL" id="CAC5394541.1"/>
    </source>
</evidence>
<dbReference type="CDD" id="cd00033">
    <property type="entry name" value="CCP"/>
    <property type="match status" value="4"/>
</dbReference>
<evidence type="ECO:0000256" key="2">
    <source>
        <dbReference type="ARBA" id="ARBA00022729"/>
    </source>
</evidence>
<feature type="domain" description="Sushi" evidence="8">
    <location>
        <begin position="387"/>
        <end position="445"/>
    </location>
</feature>
<evidence type="ECO:0000256" key="1">
    <source>
        <dbReference type="ARBA" id="ARBA00022659"/>
    </source>
</evidence>
<evidence type="ECO:0000259" key="8">
    <source>
        <dbReference type="PROSITE" id="PS50923"/>
    </source>
</evidence>
<dbReference type="PROSITE" id="PS50923">
    <property type="entry name" value="SUSHI"/>
    <property type="match status" value="4"/>
</dbReference>
<dbReference type="SMART" id="SM00032">
    <property type="entry name" value="CCP"/>
    <property type="match status" value="4"/>
</dbReference>
<keyword evidence="3" id="KW-0677">Repeat</keyword>
<dbReference type="InterPro" id="IPR000436">
    <property type="entry name" value="Sushi_SCR_CCP_dom"/>
</dbReference>
<keyword evidence="2 7" id="KW-0732">Signal</keyword>
<dbReference type="InterPro" id="IPR035976">
    <property type="entry name" value="Sushi/SCR/CCP_sf"/>
</dbReference>
<organism evidence="9 10">
    <name type="scientific">Mytilus coruscus</name>
    <name type="common">Sea mussel</name>
    <dbReference type="NCBI Taxonomy" id="42192"/>
    <lineage>
        <taxon>Eukaryota</taxon>
        <taxon>Metazoa</taxon>
        <taxon>Spiralia</taxon>
        <taxon>Lophotrochozoa</taxon>
        <taxon>Mollusca</taxon>
        <taxon>Bivalvia</taxon>
        <taxon>Autobranchia</taxon>
        <taxon>Pteriomorphia</taxon>
        <taxon>Mytilida</taxon>
        <taxon>Mytiloidea</taxon>
        <taxon>Mytilidae</taxon>
        <taxon>Mytilinae</taxon>
        <taxon>Mytilus</taxon>
    </lineage>
</organism>
<feature type="domain" description="Sushi" evidence="8">
    <location>
        <begin position="513"/>
        <end position="571"/>
    </location>
</feature>
<dbReference type="PANTHER" id="PTHR46393:SF7">
    <property type="entry name" value="COMPLEMENT C2"/>
    <property type="match status" value="1"/>
</dbReference>
<proteinExistence type="predicted"/>
<evidence type="ECO:0000256" key="4">
    <source>
        <dbReference type="ARBA" id="ARBA00023157"/>
    </source>
</evidence>
<evidence type="ECO:0000256" key="5">
    <source>
        <dbReference type="ARBA" id="ARBA00023180"/>
    </source>
</evidence>
<accession>A0A6J8CFV9</accession>
<keyword evidence="10" id="KW-1185">Reference proteome</keyword>
<evidence type="ECO:0000256" key="6">
    <source>
        <dbReference type="PROSITE-ProRule" id="PRU00302"/>
    </source>
</evidence>
<feature type="domain" description="Sushi" evidence="8">
    <location>
        <begin position="453"/>
        <end position="511"/>
    </location>
</feature>
<gene>
    <name evidence="9" type="ORF">MCOR_29276</name>
</gene>
<evidence type="ECO:0000256" key="3">
    <source>
        <dbReference type="ARBA" id="ARBA00022737"/>
    </source>
</evidence>
<dbReference type="Proteomes" id="UP000507470">
    <property type="component" value="Unassembled WGS sequence"/>
</dbReference>
<dbReference type="AlphaFoldDB" id="A0A6J8CFV9"/>
<comment type="caution">
    <text evidence="6">Lacks conserved residue(s) required for the propagation of feature annotation.</text>
</comment>
<feature type="chain" id="PRO_5026686566" evidence="7">
    <location>
        <begin position="22"/>
        <end position="688"/>
    </location>
</feature>
<protein>
    <submittedName>
        <fullName evidence="9">CSMD</fullName>
    </submittedName>
</protein>
<dbReference type="PANTHER" id="PTHR46393">
    <property type="entry name" value="SUSHI DOMAIN-CONTAINING PROTEIN"/>
    <property type="match status" value="1"/>
</dbReference>
<feature type="domain" description="Sushi" evidence="8">
    <location>
        <begin position="573"/>
        <end position="631"/>
    </location>
</feature>
<dbReference type="SUPFAM" id="SSF57535">
    <property type="entry name" value="Complement control module/SCR domain"/>
    <property type="match status" value="4"/>
</dbReference>
<feature type="signal peptide" evidence="7">
    <location>
        <begin position="1"/>
        <end position="21"/>
    </location>
</feature>
<keyword evidence="5" id="KW-0325">Glycoprotein</keyword>
<evidence type="ECO:0000313" key="10">
    <source>
        <dbReference type="Proteomes" id="UP000507470"/>
    </source>
</evidence>
<dbReference type="OrthoDB" id="6126000at2759"/>
<keyword evidence="1 6" id="KW-0768">Sushi</keyword>
<evidence type="ECO:0000256" key="7">
    <source>
        <dbReference type="SAM" id="SignalP"/>
    </source>
</evidence>
<dbReference type="Gene3D" id="2.10.70.10">
    <property type="entry name" value="Complement Module, domain 1"/>
    <property type="match status" value="4"/>
</dbReference>
<reference evidence="9 10" key="1">
    <citation type="submission" date="2020-06" db="EMBL/GenBank/DDBJ databases">
        <authorList>
            <person name="Li R."/>
            <person name="Bekaert M."/>
        </authorList>
    </citation>
    <scope>NUCLEOTIDE SEQUENCE [LARGE SCALE GENOMIC DNA]</scope>
    <source>
        <strain evidence="10">wild</strain>
    </source>
</reference>
<dbReference type="EMBL" id="CACVKT020005298">
    <property type="protein sequence ID" value="CAC5394541.1"/>
    <property type="molecule type" value="Genomic_DNA"/>
</dbReference>